<dbReference type="AlphaFoldDB" id="A0A4U0TJS7"/>
<feature type="compositionally biased region" description="Acidic residues" evidence="1">
    <location>
        <begin position="44"/>
        <end position="53"/>
    </location>
</feature>
<feature type="region of interest" description="Disordered" evidence="1">
    <location>
        <begin position="245"/>
        <end position="268"/>
    </location>
</feature>
<feature type="region of interest" description="Disordered" evidence="1">
    <location>
        <begin position="44"/>
        <end position="77"/>
    </location>
</feature>
<reference evidence="2 3" key="1">
    <citation type="submission" date="2017-03" db="EMBL/GenBank/DDBJ databases">
        <title>Genomes of endolithic fungi from Antarctica.</title>
        <authorList>
            <person name="Coleine C."/>
            <person name="Masonjones S."/>
            <person name="Stajich J.E."/>
        </authorList>
    </citation>
    <scope>NUCLEOTIDE SEQUENCE [LARGE SCALE GENOMIC DNA]</scope>
    <source>
        <strain evidence="2 3">CCFEE 6315</strain>
    </source>
</reference>
<feature type="compositionally biased region" description="Basic and acidic residues" evidence="1">
    <location>
        <begin position="130"/>
        <end position="146"/>
    </location>
</feature>
<feature type="compositionally biased region" description="Acidic residues" evidence="1">
    <location>
        <begin position="545"/>
        <end position="554"/>
    </location>
</feature>
<proteinExistence type="predicted"/>
<evidence type="ECO:0000313" key="2">
    <source>
        <dbReference type="EMBL" id="TKA22016.1"/>
    </source>
</evidence>
<organism evidence="2 3">
    <name type="scientific">Salinomyces thailandicus</name>
    <dbReference type="NCBI Taxonomy" id="706561"/>
    <lineage>
        <taxon>Eukaryota</taxon>
        <taxon>Fungi</taxon>
        <taxon>Dikarya</taxon>
        <taxon>Ascomycota</taxon>
        <taxon>Pezizomycotina</taxon>
        <taxon>Dothideomycetes</taxon>
        <taxon>Dothideomycetidae</taxon>
        <taxon>Mycosphaerellales</taxon>
        <taxon>Teratosphaeriaceae</taxon>
        <taxon>Salinomyces</taxon>
    </lineage>
</organism>
<feature type="region of interest" description="Disordered" evidence="1">
    <location>
        <begin position="111"/>
        <end position="197"/>
    </location>
</feature>
<feature type="compositionally biased region" description="Polar residues" evidence="1">
    <location>
        <begin position="405"/>
        <end position="421"/>
    </location>
</feature>
<dbReference type="EMBL" id="NAJL01000088">
    <property type="protein sequence ID" value="TKA22016.1"/>
    <property type="molecule type" value="Genomic_DNA"/>
</dbReference>
<feature type="compositionally biased region" description="Low complexity" evidence="1">
    <location>
        <begin position="480"/>
        <end position="492"/>
    </location>
</feature>
<dbReference type="Proteomes" id="UP000308549">
    <property type="component" value="Unassembled WGS sequence"/>
</dbReference>
<feature type="compositionally biased region" description="Polar residues" evidence="1">
    <location>
        <begin position="68"/>
        <end position="77"/>
    </location>
</feature>
<keyword evidence="3" id="KW-1185">Reference proteome</keyword>
<evidence type="ECO:0000313" key="3">
    <source>
        <dbReference type="Proteomes" id="UP000308549"/>
    </source>
</evidence>
<protein>
    <submittedName>
        <fullName evidence="2">Uncharacterized protein</fullName>
    </submittedName>
</protein>
<evidence type="ECO:0000256" key="1">
    <source>
        <dbReference type="SAM" id="MobiDB-lite"/>
    </source>
</evidence>
<feature type="compositionally biased region" description="Acidic residues" evidence="1">
    <location>
        <begin position="291"/>
        <end position="308"/>
    </location>
</feature>
<feature type="compositionally biased region" description="Basic and acidic residues" evidence="1">
    <location>
        <begin position="423"/>
        <end position="435"/>
    </location>
</feature>
<feature type="region of interest" description="Disordered" evidence="1">
    <location>
        <begin position="336"/>
        <end position="619"/>
    </location>
</feature>
<sequence length="619" mass="67687">MGGTSNRFDFDRMLASDSNSHYSTPSVIGTQQRSAACEYVDLTLTDDGDDDHGEDQATAPHNIYTHHSPPTTIDTQQTSTACKYVDLTLDDDADQTPALQVQASIKKIVPSRSAGVQAKAAPQKQPRKMKTNEEKARDKAEKEPKRALAKPTLHTAAASSHAKRAREEDTDNEEAAGSSPKRARLEAGVDDQEVEGVYPPMPEKALMDKYRSGKWLSVAEEQIILAFLKAKLRQFRDFHHAKAEREEEERELEAQMQEAFDESREKDVDNGYVELGIDEEEEDLVAQMQEALEESDEDESSDEDDDDVHIEQYNQYNFTKGPMSCGRGVRINFTTYKNHPAQGPTGSPALDVIDLTEDDAAETPPPQQSFEDLTAELSAGHIAPRPRRQPHEAVGPGRGKASISGARTGSGSVVKQKNSLGGSKRENGSKARPSPDDNDNGYFPQSRDLIPDESIEEEPDYEALLQTEFVHEFDQDAALEEAASAKQAATAAPDEDALVIAQPSRASPDDGELILLTPDEWQKANAAEEAATSSSSTNPHSESPISDDDDDLFGESDGSTDSSIEAGANKRKRDGDDDDDDRCRSATKKPHTKSTLALPLILSNSDGRAPLALPCMRRP</sequence>
<feature type="compositionally biased region" description="Acidic residues" evidence="1">
    <location>
        <begin position="451"/>
        <end position="461"/>
    </location>
</feature>
<gene>
    <name evidence="2" type="ORF">B0A50_08531</name>
</gene>
<comment type="caution">
    <text evidence="2">The sequence shown here is derived from an EMBL/GenBank/DDBJ whole genome shotgun (WGS) entry which is preliminary data.</text>
</comment>
<feature type="region of interest" description="Disordered" evidence="1">
    <location>
        <begin position="283"/>
        <end position="308"/>
    </location>
</feature>
<feature type="compositionally biased region" description="Low complexity" evidence="1">
    <location>
        <begin position="524"/>
        <end position="544"/>
    </location>
</feature>
<name>A0A4U0TJS7_9PEZI</name>
<accession>A0A4U0TJS7</accession>